<accession>A0A392UCA8</accession>
<comment type="caution">
    <text evidence="2">The sequence shown here is derived from an EMBL/GenBank/DDBJ whole genome shotgun (WGS) entry which is preliminary data.</text>
</comment>
<feature type="non-terminal residue" evidence="2">
    <location>
        <position position="1"/>
    </location>
</feature>
<organism evidence="2 3">
    <name type="scientific">Trifolium medium</name>
    <dbReference type="NCBI Taxonomy" id="97028"/>
    <lineage>
        <taxon>Eukaryota</taxon>
        <taxon>Viridiplantae</taxon>
        <taxon>Streptophyta</taxon>
        <taxon>Embryophyta</taxon>
        <taxon>Tracheophyta</taxon>
        <taxon>Spermatophyta</taxon>
        <taxon>Magnoliopsida</taxon>
        <taxon>eudicotyledons</taxon>
        <taxon>Gunneridae</taxon>
        <taxon>Pentapetalae</taxon>
        <taxon>rosids</taxon>
        <taxon>fabids</taxon>
        <taxon>Fabales</taxon>
        <taxon>Fabaceae</taxon>
        <taxon>Papilionoideae</taxon>
        <taxon>50 kb inversion clade</taxon>
        <taxon>NPAAA clade</taxon>
        <taxon>Hologalegina</taxon>
        <taxon>IRL clade</taxon>
        <taxon>Trifolieae</taxon>
        <taxon>Trifolium</taxon>
    </lineage>
</organism>
<evidence type="ECO:0000313" key="2">
    <source>
        <dbReference type="EMBL" id="MCI70678.1"/>
    </source>
</evidence>
<protein>
    <submittedName>
        <fullName evidence="2">Uncharacterized protein</fullName>
    </submittedName>
</protein>
<dbReference type="AlphaFoldDB" id="A0A392UCA8"/>
<feature type="region of interest" description="Disordered" evidence="1">
    <location>
        <begin position="31"/>
        <end position="51"/>
    </location>
</feature>
<evidence type="ECO:0000256" key="1">
    <source>
        <dbReference type="SAM" id="MobiDB-lite"/>
    </source>
</evidence>
<evidence type="ECO:0000313" key="3">
    <source>
        <dbReference type="Proteomes" id="UP000265520"/>
    </source>
</evidence>
<proteinExistence type="predicted"/>
<dbReference type="Proteomes" id="UP000265520">
    <property type="component" value="Unassembled WGS sequence"/>
</dbReference>
<reference evidence="2 3" key="1">
    <citation type="journal article" date="2018" name="Front. Plant Sci.">
        <title>Red Clover (Trifolium pratense) and Zigzag Clover (T. medium) - A Picture of Genomic Similarities and Differences.</title>
        <authorList>
            <person name="Dluhosova J."/>
            <person name="Istvanek J."/>
            <person name="Nedelnik J."/>
            <person name="Repkova J."/>
        </authorList>
    </citation>
    <scope>NUCLEOTIDE SEQUENCE [LARGE SCALE GENOMIC DNA]</scope>
    <source>
        <strain evidence="3">cv. 10/8</strain>
        <tissue evidence="2">Leaf</tissue>
    </source>
</reference>
<keyword evidence="3" id="KW-1185">Reference proteome</keyword>
<dbReference type="EMBL" id="LXQA010780532">
    <property type="protein sequence ID" value="MCI70678.1"/>
    <property type="molecule type" value="Genomic_DNA"/>
</dbReference>
<feature type="compositionally biased region" description="Basic and acidic residues" evidence="1">
    <location>
        <begin position="39"/>
        <end position="48"/>
    </location>
</feature>
<sequence length="76" mass="8306">IHQVLKRTGPKESHIMPHQSVCLTRHWRHPIEGSVPHNLDSKHPKHGFDAPAVSWSVSESGLADQVSAGTAGSRKV</sequence>
<name>A0A392UCA8_9FABA</name>